<accession>A0A2I2GEW9</accession>
<gene>
    <name evidence="3" type="ORF">P170DRAFT_433429</name>
</gene>
<evidence type="ECO:0000313" key="4">
    <source>
        <dbReference type="Proteomes" id="UP000234275"/>
    </source>
</evidence>
<feature type="region of interest" description="Disordered" evidence="1">
    <location>
        <begin position="1"/>
        <end position="45"/>
    </location>
</feature>
<keyword evidence="2" id="KW-0472">Membrane</keyword>
<keyword evidence="2" id="KW-0812">Transmembrane</keyword>
<reference evidence="3 4" key="1">
    <citation type="submission" date="2016-12" db="EMBL/GenBank/DDBJ databases">
        <title>The genomes of Aspergillus section Nigri reveals drivers in fungal speciation.</title>
        <authorList>
            <consortium name="DOE Joint Genome Institute"/>
            <person name="Vesth T.C."/>
            <person name="Nybo J."/>
            <person name="Theobald S."/>
            <person name="Brandl J."/>
            <person name="Frisvad J.C."/>
            <person name="Nielsen K.F."/>
            <person name="Lyhne E.K."/>
            <person name="Kogle M.E."/>
            <person name="Kuo A."/>
            <person name="Riley R."/>
            <person name="Clum A."/>
            <person name="Nolan M."/>
            <person name="Lipzen A."/>
            <person name="Salamov A."/>
            <person name="Henrissat B."/>
            <person name="Wiebenga A."/>
            <person name="De Vries R.P."/>
            <person name="Grigoriev I.V."/>
            <person name="Mortensen U.H."/>
            <person name="Andersen M.R."/>
            <person name="Baker S.E."/>
        </authorList>
    </citation>
    <scope>NUCLEOTIDE SEQUENCE [LARGE SCALE GENOMIC DNA]</scope>
    <source>
        <strain evidence="3 4">IBT 23096</strain>
    </source>
</reference>
<keyword evidence="2" id="KW-1133">Transmembrane helix</keyword>
<keyword evidence="4" id="KW-1185">Reference proteome</keyword>
<dbReference type="EMBL" id="MSFO01000002">
    <property type="protein sequence ID" value="PLB51422.1"/>
    <property type="molecule type" value="Genomic_DNA"/>
</dbReference>
<evidence type="ECO:0000256" key="2">
    <source>
        <dbReference type="SAM" id="Phobius"/>
    </source>
</evidence>
<evidence type="ECO:0000256" key="1">
    <source>
        <dbReference type="SAM" id="MobiDB-lite"/>
    </source>
</evidence>
<protein>
    <submittedName>
        <fullName evidence="3">Uncharacterized protein</fullName>
    </submittedName>
</protein>
<dbReference type="AlphaFoldDB" id="A0A2I2GEW9"/>
<organism evidence="3 4">
    <name type="scientific">Aspergillus steynii IBT 23096</name>
    <dbReference type="NCBI Taxonomy" id="1392250"/>
    <lineage>
        <taxon>Eukaryota</taxon>
        <taxon>Fungi</taxon>
        <taxon>Dikarya</taxon>
        <taxon>Ascomycota</taxon>
        <taxon>Pezizomycotina</taxon>
        <taxon>Eurotiomycetes</taxon>
        <taxon>Eurotiomycetidae</taxon>
        <taxon>Eurotiales</taxon>
        <taxon>Aspergillaceae</taxon>
        <taxon>Aspergillus</taxon>
        <taxon>Aspergillus subgen. Circumdati</taxon>
    </lineage>
</organism>
<sequence>MRRKFAIEHAMEQSINLSGTRGEHENGGKNNDNPSALAMPRQNGPGSSVVWPNILSLLLSSIISFIRRHFYLRCRPLPMDF</sequence>
<feature type="compositionally biased region" description="Basic and acidic residues" evidence="1">
    <location>
        <begin position="1"/>
        <end position="11"/>
    </location>
</feature>
<proteinExistence type="predicted"/>
<evidence type="ECO:0000313" key="3">
    <source>
        <dbReference type="EMBL" id="PLB51422.1"/>
    </source>
</evidence>
<dbReference type="GeneID" id="36556191"/>
<dbReference type="VEuPathDB" id="FungiDB:P170DRAFT_433429"/>
<comment type="caution">
    <text evidence="3">The sequence shown here is derived from an EMBL/GenBank/DDBJ whole genome shotgun (WGS) entry which is preliminary data.</text>
</comment>
<dbReference type="Proteomes" id="UP000234275">
    <property type="component" value="Unassembled WGS sequence"/>
</dbReference>
<feature type="transmembrane region" description="Helical" evidence="2">
    <location>
        <begin position="49"/>
        <end position="66"/>
    </location>
</feature>
<name>A0A2I2GEW9_9EURO</name>
<dbReference type="RefSeq" id="XP_024706724.1">
    <property type="nucleotide sequence ID" value="XM_024848492.1"/>
</dbReference>